<keyword evidence="2" id="KW-1185">Reference proteome</keyword>
<dbReference type="AlphaFoldDB" id="A0ABD2A5J2"/>
<reference evidence="1 2" key="1">
    <citation type="journal article" date="2024" name="Ann. Entomol. Soc. Am.">
        <title>Genomic analyses of the southern and eastern yellowjacket wasps (Hymenoptera: Vespidae) reveal evolutionary signatures of social life.</title>
        <authorList>
            <person name="Catto M.A."/>
            <person name="Caine P.B."/>
            <person name="Orr S.E."/>
            <person name="Hunt B.G."/>
            <person name="Goodisman M.A.D."/>
        </authorList>
    </citation>
    <scope>NUCLEOTIDE SEQUENCE [LARGE SCALE GENOMIC DNA]</scope>
    <source>
        <strain evidence="1">233</strain>
        <tissue evidence="1">Head and thorax</tissue>
    </source>
</reference>
<protein>
    <submittedName>
        <fullName evidence="1">Uncharacterized protein</fullName>
    </submittedName>
</protein>
<sequence length="101" mass="12339">MHNVYVKYEVVSKKETSNVPKIYEFTLKDVYWYSKHVYFGNCNEVKNLWHFFKTARFLKWKIQSDQQEKKKLINQFSLNFAMIPPEKSLSFQTNILDREYT</sequence>
<gene>
    <name evidence="1" type="ORF">V1478_013532</name>
</gene>
<comment type="caution">
    <text evidence="1">The sequence shown here is derived from an EMBL/GenBank/DDBJ whole genome shotgun (WGS) entry which is preliminary data.</text>
</comment>
<dbReference type="EMBL" id="JAUDFV010000154">
    <property type="protein sequence ID" value="KAL2715856.1"/>
    <property type="molecule type" value="Genomic_DNA"/>
</dbReference>
<organism evidence="1 2">
    <name type="scientific">Vespula squamosa</name>
    <name type="common">Southern yellow jacket</name>
    <name type="synonym">Wasp</name>
    <dbReference type="NCBI Taxonomy" id="30214"/>
    <lineage>
        <taxon>Eukaryota</taxon>
        <taxon>Metazoa</taxon>
        <taxon>Ecdysozoa</taxon>
        <taxon>Arthropoda</taxon>
        <taxon>Hexapoda</taxon>
        <taxon>Insecta</taxon>
        <taxon>Pterygota</taxon>
        <taxon>Neoptera</taxon>
        <taxon>Endopterygota</taxon>
        <taxon>Hymenoptera</taxon>
        <taxon>Apocrita</taxon>
        <taxon>Aculeata</taxon>
        <taxon>Vespoidea</taxon>
        <taxon>Vespidae</taxon>
        <taxon>Vespinae</taxon>
        <taxon>Vespula</taxon>
    </lineage>
</organism>
<accession>A0ABD2A5J2</accession>
<name>A0ABD2A5J2_VESSQ</name>
<proteinExistence type="predicted"/>
<dbReference type="Proteomes" id="UP001607302">
    <property type="component" value="Unassembled WGS sequence"/>
</dbReference>
<evidence type="ECO:0000313" key="2">
    <source>
        <dbReference type="Proteomes" id="UP001607302"/>
    </source>
</evidence>
<evidence type="ECO:0000313" key="1">
    <source>
        <dbReference type="EMBL" id="KAL2715856.1"/>
    </source>
</evidence>